<feature type="transmembrane region" description="Helical" evidence="1">
    <location>
        <begin position="73"/>
        <end position="96"/>
    </location>
</feature>
<dbReference type="AlphaFoldDB" id="A0A6A6EI61"/>
<proteinExistence type="predicted"/>
<evidence type="ECO:0000313" key="4">
    <source>
        <dbReference type="Proteomes" id="UP000800200"/>
    </source>
</evidence>
<evidence type="ECO:0000256" key="2">
    <source>
        <dbReference type="SAM" id="SignalP"/>
    </source>
</evidence>
<keyword evidence="2" id="KW-0732">Signal</keyword>
<keyword evidence="4" id="KW-1185">Reference proteome</keyword>
<keyword evidence="1" id="KW-1133">Transmembrane helix</keyword>
<feature type="chain" id="PRO_5025397204" evidence="2">
    <location>
        <begin position="17"/>
        <end position="139"/>
    </location>
</feature>
<keyword evidence="1" id="KW-0472">Membrane</keyword>
<organism evidence="3 4">
    <name type="scientific">Zopfia rhizophila CBS 207.26</name>
    <dbReference type="NCBI Taxonomy" id="1314779"/>
    <lineage>
        <taxon>Eukaryota</taxon>
        <taxon>Fungi</taxon>
        <taxon>Dikarya</taxon>
        <taxon>Ascomycota</taxon>
        <taxon>Pezizomycotina</taxon>
        <taxon>Dothideomycetes</taxon>
        <taxon>Dothideomycetes incertae sedis</taxon>
        <taxon>Zopfiaceae</taxon>
        <taxon>Zopfia</taxon>
    </lineage>
</organism>
<keyword evidence="1" id="KW-0812">Transmembrane</keyword>
<accession>A0A6A6EI61</accession>
<feature type="non-terminal residue" evidence="3">
    <location>
        <position position="1"/>
    </location>
</feature>
<name>A0A6A6EI61_9PEZI</name>
<protein>
    <submittedName>
        <fullName evidence="3">Uncharacterized protein</fullName>
    </submittedName>
</protein>
<sequence>LGFFLGFLLSFRLLRPFFNSVLLHSFPIFLVRFQLYGHGAPRRRFERCQALCLISDRIPPSLLHRPFLPSRQVLFPLCILLLFIPLSMILFSPFFFRFSSAAASGCACTYSYCNFRSSHFFVGAILSSHLPCLCLKGAR</sequence>
<reference evidence="3" key="1">
    <citation type="journal article" date="2020" name="Stud. Mycol.">
        <title>101 Dothideomycetes genomes: a test case for predicting lifestyles and emergence of pathogens.</title>
        <authorList>
            <person name="Haridas S."/>
            <person name="Albert R."/>
            <person name="Binder M."/>
            <person name="Bloem J."/>
            <person name="Labutti K."/>
            <person name="Salamov A."/>
            <person name="Andreopoulos B."/>
            <person name="Baker S."/>
            <person name="Barry K."/>
            <person name="Bills G."/>
            <person name="Bluhm B."/>
            <person name="Cannon C."/>
            <person name="Castanera R."/>
            <person name="Culley D."/>
            <person name="Daum C."/>
            <person name="Ezra D."/>
            <person name="Gonzalez J."/>
            <person name="Henrissat B."/>
            <person name="Kuo A."/>
            <person name="Liang C."/>
            <person name="Lipzen A."/>
            <person name="Lutzoni F."/>
            <person name="Magnuson J."/>
            <person name="Mondo S."/>
            <person name="Nolan M."/>
            <person name="Ohm R."/>
            <person name="Pangilinan J."/>
            <person name="Park H.-J."/>
            <person name="Ramirez L."/>
            <person name="Alfaro M."/>
            <person name="Sun H."/>
            <person name="Tritt A."/>
            <person name="Yoshinaga Y."/>
            <person name="Zwiers L.-H."/>
            <person name="Turgeon B."/>
            <person name="Goodwin S."/>
            <person name="Spatafora J."/>
            <person name="Crous P."/>
            <person name="Grigoriev I."/>
        </authorList>
    </citation>
    <scope>NUCLEOTIDE SEQUENCE</scope>
    <source>
        <strain evidence="3">CBS 207.26</strain>
    </source>
</reference>
<dbReference type="Proteomes" id="UP000800200">
    <property type="component" value="Unassembled WGS sequence"/>
</dbReference>
<evidence type="ECO:0000256" key="1">
    <source>
        <dbReference type="SAM" id="Phobius"/>
    </source>
</evidence>
<dbReference type="EMBL" id="ML994618">
    <property type="protein sequence ID" value="KAF2190542.1"/>
    <property type="molecule type" value="Genomic_DNA"/>
</dbReference>
<evidence type="ECO:0000313" key="3">
    <source>
        <dbReference type="EMBL" id="KAF2190542.1"/>
    </source>
</evidence>
<feature type="signal peptide" evidence="2">
    <location>
        <begin position="1"/>
        <end position="16"/>
    </location>
</feature>
<gene>
    <name evidence="3" type="ORF">K469DRAFT_811441</name>
</gene>